<dbReference type="KEGG" id="sfy:GFH48_20335"/>
<dbReference type="NCBIfam" id="TIGR03083">
    <property type="entry name" value="maleylpyruvate isomerase family mycothiol-dependent enzyme"/>
    <property type="match status" value="1"/>
</dbReference>
<sequence>MTHDTTDDTTPDTTRTAKPAASAAAPPTDPRGGLFKAVELTGLTLAALRPEQYDTVTPCPDYTVRDMANHVVSVLRRVAVLGAGGSFMSVPHFAEDVADGDWAKAWAEATREFDAVWRDPAVLGRQIGLPWGPVPGAVASVIYTNEFVLHAWDLAKASGQSPEWDPEMLAAPLASMHRAVPAEPRGGQVPFGPVVEVHENAPDIDRLVGWYGRRP</sequence>
<dbReference type="InterPro" id="IPR024344">
    <property type="entry name" value="MDMPI_metal-binding"/>
</dbReference>
<name>A0A5Q0LE41_9ACTN</name>
<dbReference type="Pfam" id="PF11716">
    <property type="entry name" value="MDMPI_N"/>
    <property type="match status" value="1"/>
</dbReference>
<dbReference type="EMBL" id="CP045643">
    <property type="protein sequence ID" value="QFZ75303.1"/>
    <property type="molecule type" value="Genomic_DNA"/>
</dbReference>
<feature type="region of interest" description="Disordered" evidence="1">
    <location>
        <begin position="1"/>
        <end position="32"/>
    </location>
</feature>
<proteinExistence type="predicted"/>
<dbReference type="InterPro" id="IPR034660">
    <property type="entry name" value="DinB/YfiT-like"/>
</dbReference>
<keyword evidence="4" id="KW-1185">Reference proteome</keyword>
<dbReference type="SUPFAM" id="SSF109854">
    <property type="entry name" value="DinB/YfiT-like putative metalloenzymes"/>
    <property type="match status" value="1"/>
</dbReference>
<feature type="compositionally biased region" description="Low complexity" evidence="1">
    <location>
        <begin position="11"/>
        <end position="26"/>
    </location>
</feature>
<dbReference type="Proteomes" id="UP000326179">
    <property type="component" value="Chromosome"/>
</dbReference>
<accession>A0A5Q0LE41</accession>
<dbReference type="RefSeq" id="WP_153289571.1">
    <property type="nucleotide sequence ID" value="NZ_CP045643.1"/>
</dbReference>
<gene>
    <name evidence="3" type="ORF">GFH48_20335</name>
</gene>
<evidence type="ECO:0000256" key="1">
    <source>
        <dbReference type="SAM" id="MobiDB-lite"/>
    </source>
</evidence>
<evidence type="ECO:0000259" key="2">
    <source>
        <dbReference type="Pfam" id="PF11716"/>
    </source>
</evidence>
<dbReference type="NCBIfam" id="TIGR03086">
    <property type="entry name" value="TIGR03086 family metal-binding protein"/>
    <property type="match status" value="1"/>
</dbReference>
<dbReference type="Gene3D" id="1.20.120.450">
    <property type="entry name" value="dinb family like domain"/>
    <property type="match status" value="1"/>
</dbReference>
<feature type="domain" description="Mycothiol-dependent maleylpyruvate isomerase metal-binding" evidence="2">
    <location>
        <begin position="44"/>
        <end position="155"/>
    </location>
</feature>
<reference evidence="3 4" key="1">
    <citation type="submission" date="2019-10" db="EMBL/GenBank/DDBJ databases">
        <title>A novel species.</title>
        <authorList>
            <person name="Gao J."/>
        </authorList>
    </citation>
    <scope>NUCLEOTIDE SEQUENCE [LARGE SCALE GENOMIC DNA]</scope>
    <source>
        <strain evidence="3 4">QMT-28</strain>
    </source>
</reference>
<dbReference type="InterPro" id="IPR017517">
    <property type="entry name" value="Maleyloyr_isom"/>
</dbReference>
<evidence type="ECO:0000313" key="4">
    <source>
        <dbReference type="Proteomes" id="UP000326179"/>
    </source>
</evidence>
<organism evidence="3 4">
    <name type="scientific">Streptomyces fagopyri</name>
    <dbReference type="NCBI Taxonomy" id="2662397"/>
    <lineage>
        <taxon>Bacteria</taxon>
        <taxon>Bacillati</taxon>
        <taxon>Actinomycetota</taxon>
        <taxon>Actinomycetes</taxon>
        <taxon>Kitasatosporales</taxon>
        <taxon>Streptomycetaceae</taxon>
        <taxon>Streptomyces</taxon>
    </lineage>
</organism>
<protein>
    <submittedName>
        <fullName evidence="3">TIGR03086 family protein</fullName>
    </submittedName>
</protein>
<dbReference type="AlphaFoldDB" id="A0A5Q0LE41"/>
<dbReference type="InterPro" id="IPR017520">
    <property type="entry name" value="CHP03086"/>
</dbReference>
<evidence type="ECO:0000313" key="3">
    <source>
        <dbReference type="EMBL" id="QFZ75303.1"/>
    </source>
</evidence>
<dbReference type="GO" id="GO:0046872">
    <property type="term" value="F:metal ion binding"/>
    <property type="evidence" value="ECO:0007669"/>
    <property type="project" value="InterPro"/>
</dbReference>